<sequence length="96" mass="10512">MARYTIPRSEDIADLNAALELVLENSTVGKPTRQRIKRVLTANGLADAAGKALVLRSVQLRCHQEVEAALDDEGRHLYVLVLIRAGELLGQPRGII</sequence>
<name>A0ABQ5RC28_9ACTN</name>
<keyword evidence="2" id="KW-1185">Reference proteome</keyword>
<dbReference type="Proteomes" id="UP001144280">
    <property type="component" value="Unassembled WGS sequence"/>
</dbReference>
<evidence type="ECO:0000313" key="1">
    <source>
        <dbReference type="EMBL" id="GLI03798.1"/>
    </source>
</evidence>
<gene>
    <name evidence="1" type="ORF">Pa4123_90780</name>
</gene>
<proteinExistence type="predicted"/>
<comment type="caution">
    <text evidence="1">The sequence shown here is derived from an EMBL/GenBank/DDBJ whole genome shotgun (WGS) entry which is preliminary data.</text>
</comment>
<accession>A0ABQ5RC28</accession>
<evidence type="ECO:0000313" key="2">
    <source>
        <dbReference type="Proteomes" id="UP001144280"/>
    </source>
</evidence>
<dbReference type="EMBL" id="BSDI01000102">
    <property type="protein sequence ID" value="GLI03798.1"/>
    <property type="molecule type" value="Genomic_DNA"/>
</dbReference>
<organism evidence="1 2">
    <name type="scientific">Phytohabitans aurantiacus</name>
    <dbReference type="NCBI Taxonomy" id="3016789"/>
    <lineage>
        <taxon>Bacteria</taxon>
        <taxon>Bacillati</taxon>
        <taxon>Actinomycetota</taxon>
        <taxon>Actinomycetes</taxon>
        <taxon>Micromonosporales</taxon>
        <taxon>Micromonosporaceae</taxon>
    </lineage>
</organism>
<dbReference type="RefSeq" id="WP_281906231.1">
    <property type="nucleotide sequence ID" value="NZ_BSDI01000102.1"/>
</dbReference>
<reference evidence="1" key="1">
    <citation type="submission" date="2022-12" db="EMBL/GenBank/DDBJ databases">
        <title>New Phytohabitans aurantiacus sp. RD004123 nov., an actinomycete isolated from soil.</title>
        <authorList>
            <person name="Triningsih D.W."/>
            <person name="Harunari E."/>
            <person name="Igarashi Y."/>
        </authorList>
    </citation>
    <scope>NUCLEOTIDE SEQUENCE</scope>
    <source>
        <strain evidence="1">RD004123</strain>
    </source>
</reference>
<protein>
    <submittedName>
        <fullName evidence="1">Uncharacterized protein</fullName>
    </submittedName>
</protein>